<evidence type="ECO:0000256" key="1">
    <source>
        <dbReference type="SAM" id="MobiDB-lite"/>
    </source>
</evidence>
<feature type="region of interest" description="Disordered" evidence="1">
    <location>
        <begin position="150"/>
        <end position="183"/>
    </location>
</feature>
<feature type="region of interest" description="Disordered" evidence="1">
    <location>
        <begin position="230"/>
        <end position="258"/>
    </location>
</feature>
<dbReference type="InterPro" id="IPR001623">
    <property type="entry name" value="DnaJ_domain"/>
</dbReference>
<dbReference type="Gene3D" id="1.10.287.110">
    <property type="entry name" value="DnaJ domain"/>
    <property type="match status" value="1"/>
</dbReference>
<feature type="region of interest" description="Disordered" evidence="1">
    <location>
        <begin position="94"/>
        <end position="117"/>
    </location>
</feature>
<dbReference type="InterPro" id="IPR036869">
    <property type="entry name" value="J_dom_sf"/>
</dbReference>
<protein>
    <recommendedName>
        <fullName evidence="2">J domain-containing protein</fullName>
    </recommendedName>
</protein>
<organism evidence="3">
    <name type="scientific">Skeletonema marinoi</name>
    <dbReference type="NCBI Taxonomy" id="267567"/>
    <lineage>
        <taxon>Eukaryota</taxon>
        <taxon>Sar</taxon>
        <taxon>Stramenopiles</taxon>
        <taxon>Ochrophyta</taxon>
        <taxon>Bacillariophyta</taxon>
        <taxon>Coscinodiscophyceae</taxon>
        <taxon>Thalassiosirophycidae</taxon>
        <taxon>Thalassiosirales</taxon>
        <taxon>Skeletonemataceae</taxon>
        <taxon>Skeletonema</taxon>
        <taxon>Skeletonema marinoi-dohrnii complex</taxon>
    </lineage>
</organism>
<feature type="domain" description="J" evidence="2">
    <location>
        <begin position="66"/>
        <end position="149"/>
    </location>
</feature>
<name>A0A7S2PJ48_9STRA</name>
<gene>
    <name evidence="3" type="ORF">SMAR0320_LOCUS10098</name>
</gene>
<dbReference type="CDD" id="cd06257">
    <property type="entry name" value="DnaJ"/>
    <property type="match status" value="1"/>
</dbReference>
<dbReference type="AlphaFoldDB" id="A0A7S2PJ48"/>
<reference evidence="3" key="1">
    <citation type="submission" date="2021-01" db="EMBL/GenBank/DDBJ databases">
        <authorList>
            <person name="Corre E."/>
            <person name="Pelletier E."/>
            <person name="Niang G."/>
            <person name="Scheremetjew M."/>
            <person name="Finn R."/>
            <person name="Kale V."/>
            <person name="Holt S."/>
            <person name="Cochrane G."/>
            <person name="Meng A."/>
            <person name="Brown T."/>
            <person name="Cohen L."/>
        </authorList>
    </citation>
    <scope>NUCLEOTIDE SEQUENCE</scope>
    <source>
        <strain evidence="3">SM1012Den-03</strain>
    </source>
</reference>
<feature type="compositionally biased region" description="Basic and acidic residues" evidence="1">
    <location>
        <begin position="158"/>
        <end position="180"/>
    </location>
</feature>
<sequence>MDGSIGLVLTEIEAAYTRWKNRTDRRVFVHLDTKNEERIMTRYSTVPTRGYKRILLGLKTPWRNNTNNHTLSLSTTTSYKEVQLAFRQLALRHHPDTAGSQQHGDGDGTDHNNGAMMSSSFTDIREAFEAIIEGPNGKAILRKDNDYTSSFNQNAQYRDNDEAKYNNNDNKRPPPHDSDLFHSSLDLDPQILREVAQVAEEMNPAGLDKGGMWAYANMVNRMAKRDGLPPLRVGNGGGGVVDEDKNRSGVARRRRKRR</sequence>
<proteinExistence type="predicted"/>
<accession>A0A7S2PJ48</accession>
<dbReference type="PROSITE" id="PS50076">
    <property type="entry name" value="DNAJ_2"/>
    <property type="match status" value="1"/>
</dbReference>
<evidence type="ECO:0000313" key="3">
    <source>
        <dbReference type="EMBL" id="CAD9600349.1"/>
    </source>
</evidence>
<evidence type="ECO:0000259" key="2">
    <source>
        <dbReference type="PROSITE" id="PS50076"/>
    </source>
</evidence>
<dbReference type="SUPFAM" id="SSF46565">
    <property type="entry name" value="Chaperone J-domain"/>
    <property type="match status" value="1"/>
</dbReference>
<dbReference type="EMBL" id="HBGZ01014120">
    <property type="protein sequence ID" value="CAD9600349.1"/>
    <property type="molecule type" value="Transcribed_RNA"/>
</dbReference>